<evidence type="ECO:0000256" key="4">
    <source>
        <dbReference type="ARBA" id="ARBA00022840"/>
    </source>
</evidence>
<evidence type="ECO:0000256" key="2">
    <source>
        <dbReference type="ARBA" id="ARBA00022801"/>
    </source>
</evidence>
<gene>
    <name evidence="8" type="ORF">DUNSADRAFT_4911</name>
</gene>
<dbReference type="SMART" id="SM00490">
    <property type="entry name" value="HELICc"/>
    <property type="match status" value="1"/>
</dbReference>
<reference evidence="8" key="1">
    <citation type="submission" date="2017-08" db="EMBL/GenBank/DDBJ databases">
        <authorList>
            <person name="Polle J.E."/>
            <person name="Barry K."/>
            <person name="Cushman J."/>
            <person name="Schmutz J."/>
            <person name="Tran D."/>
            <person name="Hathwaick L.T."/>
            <person name="Yim W.C."/>
            <person name="Jenkins J."/>
            <person name="Mckie-Krisberg Z.M."/>
            <person name="Prochnik S."/>
            <person name="Lindquist E."/>
            <person name="Dockter R.B."/>
            <person name="Adam C."/>
            <person name="Molina H."/>
            <person name="Bunkerborg J."/>
            <person name="Jin E."/>
            <person name="Buchheim M."/>
            <person name="Magnuson J."/>
        </authorList>
    </citation>
    <scope>NUCLEOTIDE SEQUENCE</scope>
    <source>
        <strain evidence="8">CCAP 19/18</strain>
    </source>
</reference>
<dbReference type="Pfam" id="PF00270">
    <property type="entry name" value="DEAD"/>
    <property type="match status" value="1"/>
</dbReference>
<sequence>MFHPFSCVIALCQAEVLALLLKPLDKVVKKFYGGVRSKGKLIEDNTVGALVCTIEKANMIFTVMMEEHSLSKLGALIIDELHLLGCPSRGFLLELLCTKLRFSTATATVQDTVEDVTEIREGVQVIGMSATLSNIKEVADWLGAKYFETDFRPAPLSEHILDKCRLLDRNLNCVRVLQYPNAAWAQSDPEGIALLAKETTDAGHSILVFCPSRAVCEWVAEMICRHLGELPEKPSKERADTAAAAAAAAALAAIEADLQGLPAPPAHTPNTRAAIMDQLIQVPGSGSNSGPHPILVNIMPKGVAFHHAGLSQEERAVVEAGYVGGAVRVLVCTPTMAMGVNLPARRVVFYRPFIPHPSSPITPSQYRQMAGRAGRAGIDEAGEVILMALPRQPYTASSLVKLITEPVPPITTCLVEGERGMTRALLEVSKTWKKLDMVMK</sequence>
<feature type="chain" id="PRO_5046851077" evidence="5">
    <location>
        <begin position="19"/>
        <end position="440"/>
    </location>
</feature>
<dbReference type="InterPro" id="IPR001650">
    <property type="entry name" value="Helicase_C-like"/>
</dbReference>
<evidence type="ECO:0000313" key="9">
    <source>
        <dbReference type="Proteomes" id="UP000815325"/>
    </source>
</evidence>
<evidence type="ECO:0000256" key="3">
    <source>
        <dbReference type="ARBA" id="ARBA00022806"/>
    </source>
</evidence>
<keyword evidence="4" id="KW-0067">ATP-binding</keyword>
<keyword evidence="3" id="KW-0347">Helicase</keyword>
<feature type="signal peptide" evidence="5">
    <location>
        <begin position="1"/>
        <end position="18"/>
    </location>
</feature>
<protein>
    <submittedName>
        <fullName evidence="8">P-loop containing nucleoside triphosphate hydrolase protein</fullName>
    </submittedName>
</protein>
<evidence type="ECO:0000259" key="7">
    <source>
        <dbReference type="PROSITE" id="PS51194"/>
    </source>
</evidence>
<keyword evidence="1" id="KW-0547">Nucleotide-binding</keyword>
<keyword evidence="5" id="KW-0732">Signal</keyword>
<dbReference type="Gene3D" id="3.40.50.300">
    <property type="entry name" value="P-loop containing nucleotide triphosphate hydrolases"/>
    <property type="match status" value="2"/>
</dbReference>
<dbReference type="SUPFAM" id="SSF52540">
    <property type="entry name" value="P-loop containing nucleoside triphosphate hydrolases"/>
    <property type="match status" value="2"/>
</dbReference>
<dbReference type="InterPro" id="IPR050474">
    <property type="entry name" value="Hel308_SKI2-like"/>
</dbReference>
<dbReference type="CDD" id="cd18795">
    <property type="entry name" value="SF2_C_Ski2"/>
    <property type="match status" value="1"/>
</dbReference>
<dbReference type="Pfam" id="PF00271">
    <property type="entry name" value="Helicase_C"/>
    <property type="match status" value="1"/>
</dbReference>
<proteinExistence type="predicted"/>
<dbReference type="InterPro" id="IPR027417">
    <property type="entry name" value="P-loop_NTPase"/>
</dbReference>
<dbReference type="PANTHER" id="PTHR47961">
    <property type="entry name" value="DNA POLYMERASE THETA, PUTATIVE (AFU_ORTHOLOGUE AFUA_1G05260)-RELATED"/>
    <property type="match status" value="1"/>
</dbReference>
<name>A0ABQ7FUJ7_DUNSA</name>
<dbReference type="InterPro" id="IPR014001">
    <property type="entry name" value="Helicase_ATP-bd"/>
</dbReference>
<dbReference type="PANTHER" id="PTHR47961:SF6">
    <property type="entry name" value="DNA-DIRECTED DNA POLYMERASE"/>
    <property type="match status" value="1"/>
</dbReference>
<dbReference type="EMBL" id="MU071393">
    <property type="protein sequence ID" value="KAF5826086.1"/>
    <property type="molecule type" value="Genomic_DNA"/>
</dbReference>
<dbReference type="GO" id="GO:0016787">
    <property type="term" value="F:hydrolase activity"/>
    <property type="evidence" value="ECO:0007669"/>
    <property type="project" value="UniProtKB-KW"/>
</dbReference>
<dbReference type="InterPro" id="IPR011545">
    <property type="entry name" value="DEAD/DEAH_box_helicase_dom"/>
</dbReference>
<evidence type="ECO:0000313" key="8">
    <source>
        <dbReference type="EMBL" id="KAF5826086.1"/>
    </source>
</evidence>
<keyword evidence="9" id="KW-1185">Reference proteome</keyword>
<dbReference type="PROSITE" id="PS51194">
    <property type="entry name" value="HELICASE_CTER"/>
    <property type="match status" value="1"/>
</dbReference>
<accession>A0ABQ7FUJ7</accession>
<evidence type="ECO:0000256" key="1">
    <source>
        <dbReference type="ARBA" id="ARBA00022741"/>
    </source>
</evidence>
<feature type="domain" description="Helicase ATP-binding" evidence="6">
    <location>
        <begin position="10"/>
        <end position="150"/>
    </location>
</feature>
<feature type="domain" description="Helicase C-terminal" evidence="7">
    <location>
        <begin position="187"/>
        <end position="426"/>
    </location>
</feature>
<dbReference type="PROSITE" id="PS51192">
    <property type="entry name" value="HELICASE_ATP_BIND_1"/>
    <property type="match status" value="1"/>
</dbReference>
<keyword evidence="2 8" id="KW-0378">Hydrolase</keyword>
<evidence type="ECO:0000259" key="6">
    <source>
        <dbReference type="PROSITE" id="PS51192"/>
    </source>
</evidence>
<comment type="caution">
    <text evidence="8">The sequence shown here is derived from an EMBL/GenBank/DDBJ whole genome shotgun (WGS) entry which is preliminary data.</text>
</comment>
<organism evidence="8 9">
    <name type="scientific">Dunaliella salina</name>
    <name type="common">Green alga</name>
    <name type="synonym">Protococcus salinus</name>
    <dbReference type="NCBI Taxonomy" id="3046"/>
    <lineage>
        <taxon>Eukaryota</taxon>
        <taxon>Viridiplantae</taxon>
        <taxon>Chlorophyta</taxon>
        <taxon>core chlorophytes</taxon>
        <taxon>Chlorophyceae</taxon>
        <taxon>CS clade</taxon>
        <taxon>Chlamydomonadales</taxon>
        <taxon>Dunaliellaceae</taxon>
        <taxon>Dunaliella</taxon>
    </lineage>
</organism>
<evidence type="ECO:0000256" key="5">
    <source>
        <dbReference type="SAM" id="SignalP"/>
    </source>
</evidence>
<dbReference type="Proteomes" id="UP000815325">
    <property type="component" value="Unassembled WGS sequence"/>
</dbReference>